<dbReference type="GO" id="GO:0006310">
    <property type="term" value="P:DNA recombination"/>
    <property type="evidence" value="ECO:0007669"/>
    <property type="project" value="UniProtKB-KW"/>
</dbReference>
<proteinExistence type="inferred from homology"/>
<reference evidence="5 6" key="1">
    <citation type="submission" date="2017-06" db="EMBL/GenBank/DDBJ databases">
        <authorList>
            <person name="Kim H.J."/>
            <person name="Triplett B.A."/>
        </authorList>
    </citation>
    <scope>NUCLEOTIDE SEQUENCE [LARGE SCALE GENOMIC DNA]</scope>
    <source>
        <strain evidence="5 6">DSM 25597</strain>
    </source>
</reference>
<evidence type="ECO:0000256" key="1">
    <source>
        <dbReference type="ARBA" id="ARBA00008857"/>
    </source>
</evidence>
<dbReference type="PANTHER" id="PTHR30349:SF64">
    <property type="entry name" value="PROPHAGE INTEGRASE INTD-RELATED"/>
    <property type="match status" value="1"/>
</dbReference>
<dbReference type="SUPFAM" id="SSF56349">
    <property type="entry name" value="DNA breaking-rejoining enzymes"/>
    <property type="match status" value="1"/>
</dbReference>
<dbReference type="PANTHER" id="PTHR30349">
    <property type="entry name" value="PHAGE INTEGRASE-RELATED"/>
    <property type="match status" value="1"/>
</dbReference>
<dbReference type="InterPro" id="IPR025269">
    <property type="entry name" value="SAM-like_dom"/>
</dbReference>
<dbReference type="OrthoDB" id="1068680at2"/>
<dbReference type="InterPro" id="IPR002104">
    <property type="entry name" value="Integrase_catalytic"/>
</dbReference>
<dbReference type="InterPro" id="IPR013762">
    <property type="entry name" value="Integrase-like_cat_sf"/>
</dbReference>
<feature type="domain" description="Tyr recombinase" evidence="4">
    <location>
        <begin position="252"/>
        <end position="445"/>
    </location>
</feature>
<dbReference type="Pfam" id="PF17293">
    <property type="entry name" value="Arm-DNA-bind_5"/>
    <property type="match status" value="1"/>
</dbReference>
<evidence type="ECO:0000313" key="6">
    <source>
        <dbReference type="Proteomes" id="UP000198379"/>
    </source>
</evidence>
<dbReference type="InterPro" id="IPR010998">
    <property type="entry name" value="Integrase_recombinase_N"/>
</dbReference>
<dbReference type="Pfam" id="PF00589">
    <property type="entry name" value="Phage_integrase"/>
    <property type="match status" value="1"/>
</dbReference>
<sequence>MASVKIVLVKHKQKKDGTFPIAIRIIKNRKPSYIFTGEYILQKHWNEDEKSVRKSHPNSTRLNNLIQKKLSEAHATVLEAETSNNNLSTKQIKKKVKRSGSSISFFKLGAERVKNKYLAGTFSVAHSELSILYNIEEFINLSTSKSREVITKEIQQRRKERISKNRKNGRDTLGAATYFSKIKKLPFEEIDTAFINKYKSFCASYLNHKTRTITNQLIFIRTLYNLAIKENIISNKNYPFADDKEKIRITSGNKIGLTKEEITKIEHLKLESNTSIWHTKNVFLFSYYFAGVRISDVMELKWSDFVDGRLYYEMNKNEKPVSLKIPEQASKILNLYKKDKSSITDYIFPFLKKADSNNKEDIFRKTRNATDLFNKHLKRIAQQCDIEKNLSNHISRHSFGNIAGDKIGPQMLQKLYRHSNLKTTIGYQANFIHKEADDALEQVLNS</sequence>
<dbReference type="GO" id="GO:0003677">
    <property type="term" value="F:DNA binding"/>
    <property type="evidence" value="ECO:0007669"/>
    <property type="project" value="UniProtKB-KW"/>
</dbReference>
<keyword evidence="3" id="KW-0233">DNA recombination</keyword>
<gene>
    <name evidence="5" type="ORF">SAMN06265376_10140</name>
</gene>
<dbReference type="Gene3D" id="1.10.443.10">
    <property type="entry name" value="Intergrase catalytic core"/>
    <property type="match status" value="1"/>
</dbReference>
<protein>
    <submittedName>
        <fullName evidence="5">Site-specific recombinase XerD</fullName>
    </submittedName>
</protein>
<evidence type="ECO:0000256" key="3">
    <source>
        <dbReference type="ARBA" id="ARBA00023172"/>
    </source>
</evidence>
<evidence type="ECO:0000259" key="4">
    <source>
        <dbReference type="PROSITE" id="PS51898"/>
    </source>
</evidence>
<evidence type="ECO:0000313" key="5">
    <source>
        <dbReference type="EMBL" id="SNR35427.1"/>
    </source>
</evidence>
<keyword evidence="6" id="KW-1185">Reference proteome</keyword>
<dbReference type="EMBL" id="FZNY01000001">
    <property type="protein sequence ID" value="SNR35427.1"/>
    <property type="molecule type" value="Genomic_DNA"/>
</dbReference>
<dbReference type="InterPro" id="IPR035386">
    <property type="entry name" value="Arm-DNA-bind_5"/>
</dbReference>
<dbReference type="InterPro" id="IPR011010">
    <property type="entry name" value="DNA_brk_join_enz"/>
</dbReference>
<dbReference type="RefSeq" id="WP_089369422.1">
    <property type="nucleotide sequence ID" value="NZ_BMEP01000002.1"/>
</dbReference>
<evidence type="ECO:0000256" key="2">
    <source>
        <dbReference type="ARBA" id="ARBA00023125"/>
    </source>
</evidence>
<comment type="similarity">
    <text evidence="1">Belongs to the 'phage' integrase family.</text>
</comment>
<organism evidence="5 6">
    <name type="scientific">Dokdonia pacifica</name>
    <dbReference type="NCBI Taxonomy" id="1627892"/>
    <lineage>
        <taxon>Bacteria</taxon>
        <taxon>Pseudomonadati</taxon>
        <taxon>Bacteroidota</taxon>
        <taxon>Flavobacteriia</taxon>
        <taxon>Flavobacteriales</taxon>
        <taxon>Flavobacteriaceae</taxon>
        <taxon>Dokdonia</taxon>
    </lineage>
</organism>
<accession>A0A238VMR2</accession>
<dbReference type="Pfam" id="PF13102">
    <property type="entry name" value="Phage_int_SAM_5"/>
    <property type="match status" value="1"/>
</dbReference>
<name>A0A238VMR2_9FLAO</name>
<keyword evidence="2" id="KW-0238">DNA-binding</keyword>
<dbReference type="AlphaFoldDB" id="A0A238VMR2"/>
<dbReference type="GO" id="GO:0015074">
    <property type="term" value="P:DNA integration"/>
    <property type="evidence" value="ECO:0007669"/>
    <property type="project" value="InterPro"/>
</dbReference>
<dbReference type="InterPro" id="IPR050090">
    <property type="entry name" value="Tyrosine_recombinase_XerCD"/>
</dbReference>
<dbReference type="Gene3D" id="1.10.150.130">
    <property type="match status" value="1"/>
</dbReference>
<dbReference type="Proteomes" id="UP000198379">
    <property type="component" value="Unassembled WGS sequence"/>
</dbReference>
<dbReference type="PROSITE" id="PS51898">
    <property type="entry name" value="TYR_RECOMBINASE"/>
    <property type="match status" value="1"/>
</dbReference>